<accession>A0ABU7TWE9</accession>
<proteinExistence type="predicted"/>
<dbReference type="Gene3D" id="3.40.50.1000">
    <property type="entry name" value="HAD superfamily/HAD-like"/>
    <property type="match status" value="1"/>
</dbReference>
<dbReference type="SUPFAM" id="SSF56784">
    <property type="entry name" value="HAD-like"/>
    <property type="match status" value="1"/>
</dbReference>
<evidence type="ECO:0000313" key="1">
    <source>
        <dbReference type="EMBL" id="MEE7494137.1"/>
    </source>
</evidence>
<organism evidence="1 2">
    <name type="scientific">Methylobacterium oryzae</name>
    <dbReference type="NCBI Taxonomy" id="334852"/>
    <lineage>
        <taxon>Bacteria</taxon>
        <taxon>Pseudomonadati</taxon>
        <taxon>Pseudomonadota</taxon>
        <taxon>Alphaproteobacteria</taxon>
        <taxon>Hyphomicrobiales</taxon>
        <taxon>Methylobacteriaceae</taxon>
        <taxon>Methylobacterium</taxon>
    </lineage>
</organism>
<keyword evidence="2" id="KW-1185">Reference proteome</keyword>
<dbReference type="GO" id="GO:0016787">
    <property type="term" value="F:hydrolase activity"/>
    <property type="evidence" value="ECO:0007669"/>
    <property type="project" value="UniProtKB-KW"/>
</dbReference>
<gene>
    <name evidence="1" type="ORF">MOTC310_28445</name>
</gene>
<keyword evidence="1" id="KW-0378">Hydrolase</keyword>
<dbReference type="EMBL" id="MLCA01000015">
    <property type="protein sequence ID" value="MEE7494137.1"/>
    <property type="molecule type" value="Genomic_DNA"/>
</dbReference>
<sequence length="254" mass="28259">MHLPETAARIVSCDVFDTLLHRDHRSERCRFHDIATVASRLLAAEHGTARRPGAIYAARLQVQRAAYRALDLTNPSGDVRFADMLAAMTRVLSLDDRAANILYRAEITVELAQLRANERLMTWLKRRAQAGDRIIAVSDTYHRGETIAHLLNTLAPGHPVARIYTSADHDATKRTRALFDVVLRNEKVAPSEVLHLGDDTLADVTMAAASGLRTAHLLRPRHMVLRRRLDAVRARVMHRHWIGAARDGAVGSGA</sequence>
<dbReference type="Proteomes" id="UP001355206">
    <property type="component" value="Unassembled WGS sequence"/>
</dbReference>
<protein>
    <submittedName>
        <fullName evidence="1">Hydrolase</fullName>
    </submittedName>
</protein>
<name>A0ABU7TWE9_9HYPH</name>
<evidence type="ECO:0000313" key="2">
    <source>
        <dbReference type="Proteomes" id="UP001355206"/>
    </source>
</evidence>
<dbReference type="CDD" id="cd01427">
    <property type="entry name" value="HAD_like"/>
    <property type="match status" value="1"/>
</dbReference>
<dbReference type="InterPro" id="IPR036412">
    <property type="entry name" value="HAD-like_sf"/>
</dbReference>
<reference evidence="1 2" key="1">
    <citation type="journal article" date="2012" name="Genet. Mol. Biol.">
        <title>Analysis of 16S rRNA and mxaF genes revealing insights into Methylobacterium niche-specific plant association.</title>
        <authorList>
            <person name="Dourado M.N."/>
            <person name="Andreote F.D."/>
            <person name="Dini-Andreote F."/>
            <person name="Conti R."/>
            <person name="Araujo J.M."/>
            <person name="Araujo W.L."/>
        </authorList>
    </citation>
    <scope>NUCLEOTIDE SEQUENCE [LARGE SCALE GENOMIC DNA]</scope>
    <source>
        <strain evidence="1 2">TC3-10</strain>
    </source>
</reference>
<dbReference type="InterPro" id="IPR023214">
    <property type="entry name" value="HAD_sf"/>
</dbReference>
<comment type="caution">
    <text evidence="1">The sequence shown here is derived from an EMBL/GenBank/DDBJ whole genome shotgun (WGS) entry which is preliminary data.</text>
</comment>
<dbReference type="Gene3D" id="1.10.150.400">
    <property type="match status" value="1"/>
</dbReference>